<dbReference type="PROSITE" id="PS51339">
    <property type="entry name" value="PPASE_MYOTUBULARIN"/>
    <property type="match status" value="1"/>
</dbReference>
<sequence length="810" mass="90807">MAQNRLDLIKVSQVSDVQLEKNQDVISGTLHLTDHNLIFSHSDGELWIPYPIIHYVERRPPSSSDLYPLYIKCRDFLILTLSMPNDRDAQDVFDVVQKLTCITSPEQLYAYSYQPRPPFTAKDGWKLYDPVAEFERMGVGKHDSWRFTSINRDYSFSPTYPRVLVVPTKISDNVLNYAAKYRSKARIPALSYLHWANRATITRCSQPMVGIKQARSIQDEKLIEAIFASNVPNGLNGQVVYGSTAANLIIDARPMANAVGNVARGAGTENMENYRNCKKNYMGIDNIHVMRDSLARMCDAMQGSESIGGGINRFALQRSNWLKHISTLLDGTLVIVKSVHIFNSHVLVHCSDGWDRTAQLVSIAELCLDPFYRTFRGFQILIEKEWVSFGHKFADRCGHISNEKYFINLANTGGSAAANTIKDMQNKLYKSGFHQRETSPVFHQFLDCVFQLIKQHPARFEFNIKLLSQLHYHVYSCQFGTFLFNCEFDRAKNQPQSKTWSIWDYFNSNLEEFKNPDYDPTLDKDISNDGGVLLPDPKSVKYWASLFGRSDEEVNEAAAAAAPLPTVNAVEATEIAESDQEGGGNHVRTIKSDTPPLNEDNDPLRNADTDTGYSSAQQDTPVSSDPLSDPLSADGTPKPAIDFTEVSSRIGTMVNSFSRFTINVGEAMYSRARSTSESVAPRQVERELGSIDRRSPSKTSSSTNELLGAKEPMDHNHDSPLRSSSYPYFEQIKPSTASPTLVSSPLSAANDPLDASPHSPVVATSTWKSPTPPPKPIQEERPIEKSDHAEEQQQMDLKDLPHPLWISDSQ</sequence>
<evidence type="ECO:0000259" key="5">
    <source>
        <dbReference type="PROSITE" id="PS51339"/>
    </source>
</evidence>
<feature type="binding site" evidence="3">
    <location>
        <begin position="350"/>
        <end position="356"/>
    </location>
    <ligand>
        <name>substrate</name>
    </ligand>
</feature>
<evidence type="ECO:0000313" key="7">
    <source>
        <dbReference type="Proteomes" id="UP000654370"/>
    </source>
</evidence>
<dbReference type="PANTHER" id="PTHR10807">
    <property type="entry name" value="MYOTUBULARIN-RELATED"/>
    <property type="match status" value="1"/>
</dbReference>
<dbReference type="InterPro" id="IPR016130">
    <property type="entry name" value="Tyr_Pase_AS"/>
</dbReference>
<dbReference type="InterPro" id="IPR010569">
    <property type="entry name" value="Myotubularin-like_Pase_dom"/>
</dbReference>
<dbReference type="InterPro" id="IPR048994">
    <property type="entry name" value="PH-GRAM_MTMR6-9"/>
</dbReference>
<name>A0A8H7PZ93_MORIS</name>
<proteinExistence type="inferred from homology"/>
<protein>
    <recommendedName>
        <fullName evidence="5">Myotubularin phosphatase domain-containing protein</fullName>
    </recommendedName>
</protein>
<accession>A0A8H7PZ93</accession>
<dbReference type="GO" id="GO:0004438">
    <property type="term" value="F:phosphatidylinositol-3-phosphate phosphatase activity"/>
    <property type="evidence" value="ECO:0007669"/>
    <property type="project" value="TreeGrafter"/>
</dbReference>
<feature type="compositionally biased region" description="Polar residues" evidence="4">
    <location>
        <begin position="733"/>
        <end position="747"/>
    </location>
</feature>
<evidence type="ECO:0000256" key="1">
    <source>
        <dbReference type="ARBA" id="ARBA00007471"/>
    </source>
</evidence>
<dbReference type="OrthoDB" id="271628at2759"/>
<dbReference type="InterPro" id="IPR029021">
    <property type="entry name" value="Prot-tyrosine_phosphatase-like"/>
</dbReference>
<feature type="active site" description="Phosphocysteine intermediate" evidence="2">
    <location>
        <position position="350"/>
    </location>
</feature>
<evidence type="ECO:0000256" key="4">
    <source>
        <dbReference type="SAM" id="MobiDB-lite"/>
    </source>
</evidence>
<evidence type="ECO:0000256" key="3">
    <source>
        <dbReference type="PIRSR" id="PIRSR630564-2"/>
    </source>
</evidence>
<dbReference type="Gene3D" id="2.30.29.30">
    <property type="entry name" value="Pleckstrin-homology domain (PH domain)/Phosphotyrosine-binding domain (PTB)"/>
    <property type="match status" value="1"/>
</dbReference>
<dbReference type="GO" id="GO:0046856">
    <property type="term" value="P:phosphatidylinositol dephosphorylation"/>
    <property type="evidence" value="ECO:0007669"/>
    <property type="project" value="TreeGrafter"/>
</dbReference>
<feature type="compositionally biased region" description="Basic and acidic residues" evidence="4">
    <location>
        <begin position="683"/>
        <end position="695"/>
    </location>
</feature>
<feature type="region of interest" description="Disordered" evidence="4">
    <location>
        <begin position="672"/>
        <end position="810"/>
    </location>
</feature>
<dbReference type="PROSITE" id="PS00383">
    <property type="entry name" value="TYR_PHOSPHATASE_1"/>
    <property type="match status" value="1"/>
</dbReference>
<dbReference type="SUPFAM" id="SSF50729">
    <property type="entry name" value="PH domain-like"/>
    <property type="match status" value="1"/>
</dbReference>
<feature type="domain" description="Myotubularin phosphatase" evidence="5">
    <location>
        <begin position="124"/>
        <end position="547"/>
    </location>
</feature>
<feature type="compositionally biased region" description="Basic and acidic residues" evidence="4">
    <location>
        <begin position="711"/>
        <end position="720"/>
    </location>
</feature>
<dbReference type="Pfam" id="PF21098">
    <property type="entry name" value="PH-GRAM_MTMR6-like"/>
    <property type="match status" value="1"/>
</dbReference>
<dbReference type="GO" id="GO:0016020">
    <property type="term" value="C:membrane"/>
    <property type="evidence" value="ECO:0007669"/>
    <property type="project" value="TreeGrafter"/>
</dbReference>
<dbReference type="Pfam" id="PF06602">
    <property type="entry name" value="Myotub-related"/>
    <property type="match status" value="1"/>
</dbReference>
<dbReference type="EMBL" id="JAEPQZ010000003">
    <property type="protein sequence ID" value="KAG2183464.1"/>
    <property type="molecule type" value="Genomic_DNA"/>
</dbReference>
<reference evidence="6" key="1">
    <citation type="submission" date="2020-12" db="EMBL/GenBank/DDBJ databases">
        <title>Metabolic potential, ecology and presence of endohyphal bacteria is reflected in genomic diversity of Mucoromycotina.</title>
        <authorList>
            <person name="Muszewska A."/>
            <person name="Okrasinska A."/>
            <person name="Steczkiewicz K."/>
            <person name="Drgas O."/>
            <person name="Orlowska M."/>
            <person name="Perlinska-Lenart U."/>
            <person name="Aleksandrzak-Piekarczyk T."/>
            <person name="Szatraj K."/>
            <person name="Zielenkiewicz U."/>
            <person name="Pilsyk S."/>
            <person name="Malc E."/>
            <person name="Mieczkowski P."/>
            <person name="Kruszewska J.S."/>
            <person name="Biernat P."/>
            <person name="Pawlowska J."/>
        </authorList>
    </citation>
    <scope>NUCLEOTIDE SEQUENCE</scope>
    <source>
        <strain evidence="6">WA0000067209</strain>
    </source>
</reference>
<dbReference type="GO" id="GO:0005737">
    <property type="term" value="C:cytoplasm"/>
    <property type="evidence" value="ECO:0007669"/>
    <property type="project" value="TreeGrafter"/>
</dbReference>
<dbReference type="Proteomes" id="UP000654370">
    <property type="component" value="Unassembled WGS sequence"/>
</dbReference>
<dbReference type="SUPFAM" id="SSF52799">
    <property type="entry name" value="(Phosphotyrosine protein) phosphatases II"/>
    <property type="match status" value="1"/>
</dbReference>
<dbReference type="AlphaFoldDB" id="A0A8H7PZ93"/>
<feature type="compositionally biased region" description="Polar residues" evidence="4">
    <location>
        <begin position="609"/>
        <end position="622"/>
    </location>
</feature>
<feature type="binding site" evidence="3">
    <location>
        <begin position="286"/>
        <end position="287"/>
    </location>
    <ligand>
        <name>substrate</name>
    </ligand>
</feature>
<comment type="caution">
    <text evidence="6">The sequence shown here is derived from an EMBL/GenBank/DDBJ whole genome shotgun (WGS) entry which is preliminary data.</text>
</comment>
<feature type="compositionally biased region" description="Low complexity" evidence="4">
    <location>
        <begin position="623"/>
        <end position="632"/>
    </location>
</feature>
<keyword evidence="7" id="KW-1185">Reference proteome</keyword>
<dbReference type="InterPro" id="IPR011993">
    <property type="entry name" value="PH-like_dom_sf"/>
</dbReference>
<comment type="similarity">
    <text evidence="1">Belongs to the protein-tyrosine phosphatase family. Non-receptor class myotubularin subfamily.</text>
</comment>
<dbReference type="InterPro" id="IPR030564">
    <property type="entry name" value="Myotubularin"/>
</dbReference>
<feature type="region of interest" description="Disordered" evidence="4">
    <location>
        <begin position="576"/>
        <end position="640"/>
    </location>
</feature>
<evidence type="ECO:0000313" key="6">
    <source>
        <dbReference type="EMBL" id="KAG2183464.1"/>
    </source>
</evidence>
<organism evidence="6 7">
    <name type="scientific">Mortierella isabellina</name>
    <name type="common">Filamentous fungus</name>
    <name type="synonym">Umbelopsis isabellina</name>
    <dbReference type="NCBI Taxonomy" id="91625"/>
    <lineage>
        <taxon>Eukaryota</taxon>
        <taxon>Fungi</taxon>
        <taxon>Fungi incertae sedis</taxon>
        <taxon>Mucoromycota</taxon>
        <taxon>Mucoromycotina</taxon>
        <taxon>Umbelopsidomycetes</taxon>
        <taxon>Umbelopsidales</taxon>
        <taxon>Umbelopsidaceae</taxon>
        <taxon>Umbelopsis</taxon>
    </lineage>
</organism>
<gene>
    <name evidence="6" type="ORF">INT43_006470</name>
</gene>
<dbReference type="PANTHER" id="PTHR10807:SF128">
    <property type="entry name" value="PHOSPHATIDYLINOSITOL-3,5-BISPHOSPHATE 3-PHOSPHATASE"/>
    <property type="match status" value="1"/>
</dbReference>
<feature type="compositionally biased region" description="Basic and acidic residues" evidence="4">
    <location>
        <begin position="777"/>
        <end position="801"/>
    </location>
</feature>
<evidence type="ECO:0000256" key="2">
    <source>
        <dbReference type="PIRSR" id="PIRSR630564-1"/>
    </source>
</evidence>